<comment type="function">
    <text evidence="11">May have a specific function in the mechanism or regulation of T-cell cytolytic activity.</text>
</comment>
<dbReference type="Ensembl" id="ENSCJAT00000119050.1">
    <property type="protein sequence ID" value="ENSCJAP00000081094.1"/>
    <property type="gene ID" value="ENSCJAG00000001836.4"/>
</dbReference>
<evidence type="ECO:0000313" key="16">
    <source>
        <dbReference type="Proteomes" id="UP000008225"/>
    </source>
</evidence>
<reference evidence="15 16" key="1">
    <citation type="submission" date="2009-03" db="EMBL/GenBank/DDBJ databases">
        <authorList>
            <person name="Warren W."/>
            <person name="Ye L."/>
            <person name="Minx P."/>
            <person name="Worley K."/>
            <person name="Gibbs R."/>
            <person name="Wilson R.K."/>
        </authorList>
    </citation>
    <scope>NUCLEOTIDE SEQUENCE [LARGE SCALE GENOMIC DNA]</scope>
</reference>
<keyword evidence="9" id="KW-1015">Disulfide bond</keyword>
<dbReference type="GO" id="GO:0006508">
    <property type="term" value="P:proteolysis"/>
    <property type="evidence" value="ECO:0007669"/>
    <property type="project" value="UniProtKB-KW"/>
</dbReference>
<dbReference type="PANTHER" id="PTHR12411">
    <property type="entry name" value="CYSTEINE PROTEASE FAMILY C1-RELATED"/>
    <property type="match status" value="1"/>
</dbReference>
<evidence type="ECO:0000256" key="11">
    <source>
        <dbReference type="ARBA" id="ARBA00054179"/>
    </source>
</evidence>
<dbReference type="GO" id="GO:0008234">
    <property type="term" value="F:cysteine-type peptidase activity"/>
    <property type="evidence" value="ECO:0007669"/>
    <property type="project" value="UniProtKB-KW"/>
</dbReference>
<sequence>MRSRGLPTPRLASLLWFLKPHPHTLYLHLHGFRPPHHFRLHCHGSDCPSLLPPGPAGGRPSPRHQRLPYGPEHARRLDIFAHNLVQAQRLQEEDLGTAEFGVTPFSDLTEEEFGQLYGHQRAAGGVPSMSRVVGSEEPEESVPHTCDWRKVAGAISFIRNQGNCLCCWAMAAAGNIEALWSINFLKFVNVSVQELLDCGRCGDGCHGGYVWDAFSTVLKNSGVASESDYPFQANFRPHRCHAKTYNKVAWIMDFIFLPDDEQRIAQYLATYGPITVTINAKHLQLYQKGVIKARPTTCDPQFVDHSVLLVGFGSEKSEGMGAKTVSSQSRHPRSTPYWILKNSWGAQWGEEVSVIYWWRGGAEQASSHLPAPLSPNLLGLFPAAPREQYLWNHQVPSHCPRAKTKCEAPILLPSLNPPGPSALSC</sequence>
<organism evidence="15 16">
    <name type="scientific">Callithrix jacchus</name>
    <name type="common">White-tufted-ear marmoset</name>
    <name type="synonym">Simia Jacchus</name>
    <dbReference type="NCBI Taxonomy" id="9483"/>
    <lineage>
        <taxon>Eukaryota</taxon>
        <taxon>Metazoa</taxon>
        <taxon>Chordata</taxon>
        <taxon>Craniata</taxon>
        <taxon>Vertebrata</taxon>
        <taxon>Euteleostomi</taxon>
        <taxon>Mammalia</taxon>
        <taxon>Eutheria</taxon>
        <taxon>Euarchontoglires</taxon>
        <taxon>Primates</taxon>
        <taxon>Haplorrhini</taxon>
        <taxon>Platyrrhini</taxon>
        <taxon>Cebidae</taxon>
        <taxon>Callitrichinae</taxon>
        <taxon>Callithrix</taxon>
        <taxon>Callithrix</taxon>
    </lineage>
</organism>
<dbReference type="GO" id="GO:0005783">
    <property type="term" value="C:endoplasmic reticulum"/>
    <property type="evidence" value="ECO:0007669"/>
    <property type="project" value="UniProtKB-SubCell"/>
</dbReference>
<reference evidence="15" key="3">
    <citation type="submission" date="2025-09" db="UniProtKB">
        <authorList>
            <consortium name="Ensembl"/>
        </authorList>
    </citation>
    <scope>IDENTIFICATION</scope>
</reference>
<evidence type="ECO:0000256" key="5">
    <source>
        <dbReference type="ARBA" id="ARBA00022801"/>
    </source>
</evidence>
<evidence type="ECO:0000313" key="15">
    <source>
        <dbReference type="Ensembl" id="ENSCJAP00000081094.1"/>
    </source>
</evidence>
<evidence type="ECO:0000256" key="3">
    <source>
        <dbReference type="ARBA" id="ARBA00022670"/>
    </source>
</evidence>
<feature type="domain" description="Peptidase C1A papain C-terminal" evidence="14">
    <location>
        <begin position="142"/>
        <end position="369"/>
    </location>
</feature>
<dbReference type="CDD" id="cd02248">
    <property type="entry name" value="Peptidase_C1A"/>
    <property type="match status" value="1"/>
</dbReference>
<dbReference type="GeneTree" id="ENSGT00940000161630"/>
<dbReference type="InterPro" id="IPR038765">
    <property type="entry name" value="Papain-like_cys_pep_sf"/>
</dbReference>
<dbReference type="InterPro" id="IPR000668">
    <property type="entry name" value="Peptidase_C1A_C"/>
</dbReference>
<proteinExistence type="inferred from homology"/>
<dbReference type="PRINTS" id="PR00705">
    <property type="entry name" value="PAPAIN"/>
</dbReference>
<dbReference type="FunFam" id="3.90.70.10:FF:000100">
    <property type="entry name" value="Cathepsin W"/>
    <property type="match status" value="1"/>
</dbReference>
<keyword evidence="4" id="KW-0732">Signal</keyword>
<comment type="subcellular location">
    <subcellularLocation>
        <location evidence="1">Endoplasmic reticulum</location>
    </subcellularLocation>
</comment>
<evidence type="ECO:0000256" key="13">
    <source>
        <dbReference type="ARBA" id="ARBA00079436"/>
    </source>
</evidence>
<evidence type="ECO:0000256" key="8">
    <source>
        <dbReference type="ARBA" id="ARBA00023145"/>
    </source>
</evidence>
<name>A0A8I3W403_CALJA</name>
<evidence type="ECO:0000256" key="12">
    <source>
        <dbReference type="ARBA" id="ARBA00072062"/>
    </source>
</evidence>
<evidence type="ECO:0000256" key="2">
    <source>
        <dbReference type="ARBA" id="ARBA00008455"/>
    </source>
</evidence>
<dbReference type="InterPro" id="IPR013128">
    <property type="entry name" value="Peptidase_C1A"/>
</dbReference>
<keyword evidence="5" id="KW-0378">Hydrolase</keyword>
<evidence type="ECO:0000256" key="4">
    <source>
        <dbReference type="ARBA" id="ARBA00022729"/>
    </source>
</evidence>
<evidence type="ECO:0000256" key="6">
    <source>
        <dbReference type="ARBA" id="ARBA00022807"/>
    </source>
</evidence>
<evidence type="ECO:0000256" key="9">
    <source>
        <dbReference type="ARBA" id="ARBA00023157"/>
    </source>
</evidence>
<evidence type="ECO:0000256" key="1">
    <source>
        <dbReference type="ARBA" id="ARBA00004240"/>
    </source>
</evidence>
<dbReference type="OMA" id="TVICSHV"/>
<accession>A0A8I3W403</accession>
<keyword evidence="3" id="KW-0645">Protease</keyword>
<keyword evidence="7" id="KW-0256">Endoplasmic reticulum</keyword>
<gene>
    <name evidence="15" type="primary">CTSW</name>
</gene>
<keyword evidence="16" id="KW-1185">Reference proteome</keyword>
<dbReference type="Proteomes" id="UP000008225">
    <property type="component" value="Chromosome 11"/>
</dbReference>
<evidence type="ECO:0000256" key="10">
    <source>
        <dbReference type="ARBA" id="ARBA00023180"/>
    </source>
</evidence>
<dbReference type="InterPro" id="IPR025660">
    <property type="entry name" value="Pept_his_AS"/>
</dbReference>
<evidence type="ECO:0000256" key="7">
    <source>
        <dbReference type="ARBA" id="ARBA00022824"/>
    </source>
</evidence>
<comment type="similarity">
    <text evidence="2">Belongs to the peptidase C1 family.</text>
</comment>
<keyword evidence="10" id="KW-0325">Glycoprotein</keyword>
<dbReference type="InterPro" id="IPR013201">
    <property type="entry name" value="Prot_inhib_I29"/>
</dbReference>
<dbReference type="Gene3D" id="3.90.70.10">
    <property type="entry name" value="Cysteine proteinases"/>
    <property type="match status" value="1"/>
</dbReference>
<reference evidence="15" key="2">
    <citation type="submission" date="2025-08" db="UniProtKB">
        <authorList>
            <consortium name="Ensembl"/>
        </authorList>
    </citation>
    <scope>IDENTIFICATION</scope>
</reference>
<dbReference type="AlphaFoldDB" id="A0A8I3W403"/>
<evidence type="ECO:0000259" key="14">
    <source>
        <dbReference type="SMART" id="SM00645"/>
    </source>
</evidence>
<protein>
    <recommendedName>
        <fullName evidence="12">Cathepsin W</fullName>
    </recommendedName>
    <alternativeName>
        <fullName evidence="13">Lymphopain</fullName>
    </alternativeName>
</protein>
<dbReference type="PROSITE" id="PS00639">
    <property type="entry name" value="THIOL_PROTEASE_HIS"/>
    <property type="match status" value="1"/>
</dbReference>
<dbReference type="Pfam" id="PF00112">
    <property type="entry name" value="Peptidase_C1"/>
    <property type="match status" value="1"/>
</dbReference>
<keyword evidence="6" id="KW-0788">Thiol protease</keyword>
<dbReference type="Pfam" id="PF08246">
    <property type="entry name" value="Inhibitor_I29"/>
    <property type="match status" value="1"/>
</dbReference>
<dbReference type="InterPro" id="IPR039417">
    <property type="entry name" value="Peptidase_C1A_papain-like"/>
</dbReference>
<keyword evidence="8" id="KW-0865">Zymogen</keyword>
<dbReference type="SMART" id="SM00645">
    <property type="entry name" value="Pept_C1"/>
    <property type="match status" value="1"/>
</dbReference>
<dbReference type="SUPFAM" id="SSF54001">
    <property type="entry name" value="Cysteine proteinases"/>
    <property type="match status" value="1"/>
</dbReference>